<evidence type="ECO:0008006" key="3">
    <source>
        <dbReference type="Google" id="ProtNLM"/>
    </source>
</evidence>
<dbReference type="Proteomes" id="UP000236655">
    <property type="component" value="Chromosome"/>
</dbReference>
<dbReference type="OrthoDB" id="8555546at2"/>
<evidence type="ECO:0000313" key="2">
    <source>
        <dbReference type="Proteomes" id="UP000236655"/>
    </source>
</evidence>
<accession>A0A2I7N2Z7</accession>
<dbReference type="PROSITE" id="PS51257">
    <property type="entry name" value="PROKAR_LIPOPROTEIN"/>
    <property type="match status" value="1"/>
</dbReference>
<dbReference type="EMBL" id="CP024847">
    <property type="protein sequence ID" value="AUR50826.1"/>
    <property type="molecule type" value="Genomic_DNA"/>
</dbReference>
<evidence type="ECO:0000313" key="1">
    <source>
        <dbReference type="EMBL" id="AUR50826.1"/>
    </source>
</evidence>
<protein>
    <recommendedName>
        <fullName evidence="3">Lipoprotein</fullName>
    </recommendedName>
</protein>
<keyword evidence="2" id="KW-1185">Reference proteome</keyword>
<gene>
    <name evidence="1" type="ORF">CUN60_00435</name>
</gene>
<organism evidence="1 2">
    <name type="scientific">Aquella oligotrophica</name>
    <dbReference type="NCBI Taxonomy" id="2067065"/>
    <lineage>
        <taxon>Bacteria</taxon>
        <taxon>Pseudomonadati</taxon>
        <taxon>Pseudomonadota</taxon>
        <taxon>Betaproteobacteria</taxon>
        <taxon>Neisseriales</taxon>
        <taxon>Neisseriaceae</taxon>
        <taxon>Aquella</taxon>
    </lineage>
</organism>
<proteinExistence type="predicted"/>
<dbReference type="RefSeq" id="WP_102950126.1">
    <property type="nucleotide sequence ID" value="NZ_CP024847.1"/>
</dbReference>
<dbReference type="KEGG" id="nba:CUN60_00435"/>
<reference evidence="2" key="1">
    <citation type="submission" date="2017-11" db="EMBL/GenBank/DDBJ databases">
        <authorList>
            <person name="Chan K.G."/>
            <person name="Lee L.S."/>
        </authorList>
    </citation>
    <scope>NUCLEOTIDE SEQUENCE [LARGE SCALE GENOMIC DNA]</scope>
    <source>
        <strain evidence="2">DSM 100970</strain>
    </source>
</reference>
<sequence length="393" mass="43311">MFKRQISIIISSLVLISGCASIGPKQIDIDREAYNDIVRETDYEQILKNIVRLRYAEPTSYLKVTSVTASYQFTRSISATVSGQAMGSGNNAVNPSVNTGTLGVTPSTSYSDAPTISYVPINDATFVAALQQPVDFHDLALLVNGGISDDELIMRLVFDWVGGLDNASSAANARVKQIPQYQEYYTYVQLMLKMIKARQLYIDPVEISHSKAGVIIDFTKDNYQSADALQIKKMLDISASSKDIIMTNQNIYNLRMGKTGFMEEENSQDLAKNLVFVQMRSLNAMMAFLSHAVQVPEADVKAGYVPELKDSNGNNYDWSPLMKGLMEIKTSESEPVGAFVKTKVNGHWFYISKSDIDSKATFALLVRLMNMKAGLGVNNSQTSPVITVPVGAR</sequence>
<dbReference type="AlphaFoldDB" id="A0A2I7N2Z7"/>
<name>A0A2I7N2Z7_9NEIS</name>